<keyword evidence="1" id="KW-0812">Transmembrane</keyword>
<evidence type="ECO:0000313" key="3">
    <source>
        <dbReference type="Proteomes" id="UP000179588"/>
    </source>
</evidence>
<dbReference type="RefSeq" id="WP_070929318.1">
    <property type="nucleotide sequence ID" value="NZ_VAUE01000046.1"/>
</dbReference>
<keyword evidence="1" id="KW-1133">Transmembrane helix</keyword>
<proteinExistence type="predicted"/>
<dbReference type="Proteomes" id="UP000179588">
    <property type="component" value="Unassembled WGS sequence"/>
</dbReference>
<dbReference type="EMBL" id="LVIE01000193">
    <property type="protein sequence ID" value="OHT23090.1"/>
    <property type="molecule type" value="Genomic_DNA"/>
</dbReference>
<evidence type="ECO:0000256" key="1">
    <source>
        <dbReference type="SAM" id="Phobius"/>
    </source>
</evidence>
<accession>A0A1S1HRV7</accession>
<reference evidence="2 3" key="1">
    <citation type="submission" date="2016-03" db="EMBL/GenBank/DDBJ databases">
        <title>Genome sequence of Providencia stuartii strain, isolated from the salivary glands of larval Lucilia sericata.</title>
        <authorList>
            <person name="Yuan Y."/>
            <person name="Zhang Y."/>
            <person name="Fu S."/>
            <person name="Crippen T.L."/>
            <person name="Visi D."/>
            <person name="Benbow M.E."/>
            <person name="Allen M."/>
            <person name="Tomberlin J.K."/>
            <person name="Sze S.-H."/>
            <person name="Tarone A.M."/>
        </authorList>
    </citation>
    <scope>NUCLEOTIDE SEQUENCE [LARGE SCALE GENOMIC DNA]</scope>
    <source>
        <strain evidence="2 3">Crippen</strain>
    </source>
</reference>
<comment type="caution">
    <text evidence="2">The sequence shown here is derived from an EMBL/GenBank/DDBJ whole genome shotgun (WGS) entry which is preliminary data.</text>
</comment>
<protein>
    <submittedName>
        <fullName evidence="2">Uncharacterized protein</fullName>
    </submittedName>
</protein>
<dbReference type="AlphaFoldDB" id="A0A1S1HRV7"/>
<keyword evidence="3" id="KW-1185">Reference proteome</keyword>
<evidence type="ECO:0000313" key="2">
    <source>
        <dbReference type="EMBL" id="OHT23090.1"/>
    </source>
</evidence>
<feature type="transmembrane region" description="Helical" evidence="1">
    <location>
        <begin position="53"/>
        <end position="80"/>
    </location>
</feature>
<gene>
    <name evidence="2" type="ORF">A3Q29_21325</name>
</gene>
<sequence length="94" mass="10887">MLILRRCFSKEWRFFTFLFLSLVSLTGLAALNQWLWQDITASDIPSWTQKACFVAMFVVPTLMFIIALMDVVLVILRGVVTLCRAIMKRQQGKE</sequence>
<organism evidence="2 3">
    <name type="scientific">Providencia stuartii</name>
    <dbReference type="NCBI Taxonomy" id="588"/>
    <lineage>
        <taxon>Bacteria</taxon>
        <taxon>Pseudomonadati</taxon>
        <taxon>Pseudomonadota</taxon>
        <taxon>Gammaproteobacteria</taxon>
        <taxon>Enterobacterales</taxon>
        <taxon>Morganellaceae</taxon>
        <taxon>Providencia</taxon>
    </lineage>
</organism>
<name>A0A1S1HRV7_PROST</name>
<keyword evidence="1" id="KW-0472">Membrane</keyword>